<dbReference type="PANTHER" id="PTHR36761:SF2">
    <property type="entry name" value="ORF03 PROTEIN"/>
    <property type="match status" value="1"/>
</dbReference>
<evidence type="ECO:0000313" key="2">
    <source>
        <dbReference type="Proteomes" id="UP000247409"/>
    </source>
</evidence>
<proteinExistence type="predicted"/>
<gene>
    <name evidence="1" type="ORF">BWQ96_01368</name>
</gene>
<dbReference type="Proteomes" id="UP000247409">
    <property type="component" value="Unassembled WGS sequence"/>
</dbReference>
<protein>
    <submittedName>
        <fullName evidence="1">Uncharacterized protein</fullName>
    </submittedName>
</protein>
<keyword evidence="2" id="KW-1185">Reference proteome</keyword>
<dbReference type="PANTHER" id="PTHR36761">
    <property type="entry name" value="ORF03 PROTEIN"/>
    <property type="match status" value="1"/>
</dbReference>
<name>A0A2V3J3V9_9FLOR</name>
<dbReference type="AlphaFoldDB" id="A0A2V3J3V9"/>
<accession>A0A2V3J3V9</accession>
<reference evidence="1 2" key="1">
    <citation type="journal article" date="2018" name="Mol. Biol. Evol.">
        <title>Analysis of the draft genome of the red seaweed Gracilariopsis chorda provides insights into genome size evolution in Rhodophyta.</title>
        <authorList>
            <person name="Lee J."/>
            <person name="Yang E.C."/>
            <person name="Graf L."/>
            <person name="Yang J.H."/>
            <person name="Qiu H."/>
            <person name="Zel Zion U."/>
            <person name="Chan C.X."/>
            <person name="Stephens T.G."/>
            <person name="Weber A.P.M."/>
            <person name="Boo G.H."/>
            <person name="Boo S.M."/>
            <person name="Kim K.M."/>
            <person name="Shin Y."/>
            <person name="Jung M."/>
            <person name="Lee S.J."/>
            <person name="Yim H.S."/>
            <person name="Lee J.H."/>
            <person name="Bhattacharya D."/>
            <person name="Yoon H.S."/>
        </authorList>
    </citation>
    <scope>NUCLEOTIDE SEQUENCE [LARGE SCALE GENOMIC DNA]</scope>
    <source>
        <strain evidence="1 2">SKKU-2015</strain>
        <tissue evidence="1">Whole body</tissue>
    </source>
</reference>
<dbReference type="OrthoDB" id="2019920at2759"/>
<evidence type="ECO:0000313" key="1">
    <source>
        <dbReference type="EMBL" id="PXF48812.1"/>
    </source>
</evidence>
<sequence length="303" mass="33108">MTSGQDSPKGMSQVDKQYLDKIRARLTRRRRVAEAAARGDFSENGDEEASMTASLPDDIDQMDDILFDRAPNNVNQVKLFGAWLDDALAGRKARKNLTPTDKAVSGSDQADASVQSHKKASVSAEEAVEHSSAIFAKGMTMFNKGFYRQSTALFSEAAGIVGHGSRLGGQYQLWHAQSLDAAGDKRNAASLLESLRMHADPDVRKVSRELHFIITAPALELAPGTFFEVPSIDDEPSPKSAAILTSNFGPLKTARVDKKPEPYSLEWYMEKERPPKVTDNSAMEAALITFAIFGTLAFMFTSS</sequence>
<comment type="caution">
    <text evidence="1">The sequence shown here is derived from an EMBL/GenBank/DDBJ whole genome shotgun (WGS) entry which is preliminary data.</text>
</comment>
<dbReference type="EMBL" id="NBIV01000011">
    <property type="protein sequence ID" value="PXF48812.1"/>
    <property type="molecule type" value="Genomic_DNA"/>
</dbReference>
<organism evidence="1 2">
    <name type="scientific">Gracilariopsis chorda</name>
    <dbReference type="NCBI Taxonomy" id="448386"/>
    <lineage>
        <taxon>Eukaryota</taxon>
        <taxon>Rhodophyta</taxon>
        <taxon>Florideophyceae</taxon>
        <taxon>Rhodymeniophycidae</taxon>
        <taxon>Gracilariales</taxon>
        <taxon>Gracilariaceae</taxon>
        <taxon>Gracilariopsis</taxon>
    </lineage>
</organism>
<dbReference type="STRING" id="448386.A0A2V3J3V9"/>